<dbReference type="PANTHER" id="PTHR23407">
    <property type="entry name" value="ATPASE INHIBITOR/5-FORMYLTETRAHYDROFOLATE CYCLO-LIGASE"/>
    <property type="match status" value="1"/>
</dbReference>
<dbReference type="EMBL" id="VDGI01000012">
    <property type="protein sequence ID" value="TQR19547.1"/>
    <property type="molecule type" value="Genomic_DNA"/>
</dbReference>
<gene>
    <name evidence="6" type="ORF">FG384_11480</name>
</gene>
<evidence type="ECO:0000313" key="7">
    <source>
        <dbReference type="Proteomes" id="UP000316626"/>
    </source>
</evidence>
<name>A0A544TQ14_9BACI</name>
<comment type="similarity">
    <text evidence="1 5">Belongs to the 5-formyltetrahydrofolate cyclo-ligase family.</text>
</comment>
<sequence length="195" mass="22276">MTKQVQRDDMKNRLASLEKSQYHSYSKEIESRFLQEENVVNASIIGITISSFPEVETEGIIQKVWDLGKTVVVPKCAPKERTMTFYSIDSFDQLETVYMQLLEPNPLLCTPVSSSEIDVLVVPGIVYSDTGYRIGYGGGYYDRFLMQFSGQTISLAFDFQVCNHIERESFDLPVDKLITNTQIISCKINREEETK</sequence>
<keyword evidence="6" id="KW-0436">Ligase</keyword>
<feature type="binding site" evidence="4">
    <location>
        <begin position="3"/>
        <end position="7"/>
    </location>
    <ligand>
        <name>ATP</name>
        <dbReference type="ChEBI" id="CHEBI:30616"/>
    </ligand>
</feature>
<evidence type="ECO:0000256" key="2">
    <source>
        <dbReference type="ARBA" id="ARBA00022741"/>
    </source>
</evidence>
<evidence type="ECO:0000256" key="1">
    <source>
        <dbReference type="ARBA" id="ARBA00010638"/>
    </source>
</evidence>
<dbReference type="InterPro" id="IPR037171">
    <property type="entry name" value="NagB/RpiA_transferase-like"/>
</dbReference>
<dbReference type="Proteomes" id="UP000316626">
    <property type="component" value="Unassembled WGS sequence"/>
</dbReference>
<dbReference type="InterPro" id="IPR024185">
    <property type="entry name" value="FTHF_cligase-like_sf"/>
</dbReference>
<proteinExistence type="inferred from homology"/>
<comment type="cofactor">
    <cofactor evidence="5">
        <name>Mg(2+)</name>
        <dbReference type="ChEBI" id="CHEBI:18420"/>
    </cofactor>
</comment>
<dbReference type="GO" id="GO:0005524">
    <property type="term" value="F:ATP binding"/>
    <property type="evidence" value="ECO:0007669"/>
    <property type="project" value="UniProtKB-KW"/>
</dbReference>
<dbReference type="EC" id="6.3.3.2" evidence="5"/>
<dbReference type="GO" id="GO:0030272">
    <property type="term" value="F:5-formyltetrahydrofolate cyclo-ligase activity"/>
    <property type="evidence" value="ECO:0007669"/>
    <property type="project" value="UniProtKB-EC"/>
</dbReference>
<dbReference type="Gene3D" id="3.40.50.10420">
    <property type="entry name" value="NagB/RpiA/CoA transferase-like"/>
    <property type="match status" value="1"/>
</dbReference>
<feature type="binding site" evidence="4">
    <location>
        <begin position="133"/>
        <end position="141"/>
    </location>
    <ligand>
        <name>ATP</name>
        <dbReference type="ChEBI" id="CHEBI:30616"/>
    </ligand>
</feature>
<dbReference type="InterPro" id="IPR002698">
    <property type="entry name" value="FTHF_cligase"/>
</dbReference>
<dbReference type="Pfam" id="PF01812">
    <property type="entry name" value="5-FTHF_cyc-lig"/>
    <property type="match status" value="1"/>
</dbReference>
<protein>
    <recommendedName>
        <fullName evidence="5">5-formyltetrahydrofolate cyclo-ligase</fullName>
        <ecNumber evidence="5">6.3.3.2</ecNumber>
    </recommendedName>
</protein>
<organism evidence="6 7">
    <name type="scientific">Psychrobacillus vulpis</name>
    <dbReference type="NCBI Taxonomy" id="2325572"/>
    <lineage>
        <taxon>Bacteria</taxon>
        <taxon>Bacillati</taxon>
        <taxon>Bacillota</taxon>
        <taxon>Bacilli</taxon>
        <taxon>Bacillales</taxon>
        <taxon>Bacillaceae</taxon>
        <taxon>Psychrobacillus</taxon>
    </lineage>
</organism>
<dbReference type="PIRSF" id="PIRSF006806">
    <property type="entry name" value="FTHF_cligase"/>
    <property type="match status" value="1"/>
</dbReference>
<evidence type="ECO:0000256" key="3">
    <source>
        <dbReference type="ARBA" id="ARBA00022840"/>
    </source>
</evidence>
<dbReference type="PANTHER" id="PTHR23407:SF1">
    <property type="entry name" value="5-FORMYLTETRAHYDROFOLATE CYCLO-LIGASE"/>
    <property type="match status" value="1"/>
</dbReference>
<comment type="caution">
    <text evidence="6">The sequence shown here is derived from an EMBL/GenBank/DDBJ whole genome shotgun (WGS) entry which is preliminary data.</text>
</comment>
<feature type="binding site" evidence="4">
    <location>
        <position position="49"/>
    </location>
    <ligand>
        <name>substrate</name>
    </ligand>
</feature>
<evidence type="ECO:0000256" key="5">
    <source>
        <dbReference type="RuleBase" id="RU361279"/>
    </source>
</evidence>
<comment type="catalytic activity">
    <reaction evidence="5">
        <text>(6S)-5-formyl-5,6,7,8-tetrahydrofolate + ATP = (6R)-5,10-methenyltetrahydrofolate + ADP + phosphate</text>
        <dbReference type="Rhea" id="RHEA:10488"/>
        <dbReference type="ChEBI" id="CHEBI:30616"/>
        <dbReference type="ChEBI" id="CHEBI:43474"/>
        <dbReference type="ChEBI" id="CHEBI:57455"/>
        <dbReference type="ChEBI" id="CHEBI:57457"/>
        <dbReference type="ChEBI" id="CHEBI:456216"/>
        <dbReference type="EC" id="6.3.3.2"/>
    </reaction>
</comment>
<feature type="binding site" evidence="4">
    <location>
        <position position="54"/>
    </location>
    <ligand>
        <name>substrate</name>
    </ligand>
</feature>
<evidence type="ECO:0000256" key="4">
    <source>
        <dbReference type="PIRSR" id="PIRSR006806-1"/>
    </source>
</evidence>
<dbReference type="GO" id="GO:0046872">
    <property type="term" value="F:metal ion binding"/>
    <property type="evidence" value="ECO:0007669"/>
    <property type="project" value="UniProtKB-KW"/>
</dbReference>
<dbReference type="SUPFAM" id="SSF100950">
    <property type="entry name" value="NagB/RpiA/CoA transferase-like"/>
    <property type="match status" value="1"/>
</dbReference>
<dbReference type="GO" id="GO:0035999">
    <property type="term" value="P:tetrahydrofolate interconversion"/>
    <property type="evidence" value="ECO:0007669"/>
    <property type="project" value="TreeGrafter"/>
</dbReference>
<dbReference type="AlphaFoldDB" id="A0A544TQ14"/>
<accession>A0A544TQ14</accession>
<keyword evidence="2 4" id="KW-0547">Nucleotide-binding</keyword>
<reference evidence="6 7" key="1">
    <citation type="submission" date="2019-06" db="EMBL/GenBank/DDBJ databases">
        <title>Psychrobacillus vulpis sp. nov., a new species isolated from feces of a red fox that inhabits in The Tablas de Daimiel Natural Park, Albacete, Spain.</title>
        <authorList>
            <person name="Rodriguez M."/>
            <person name="Reina J.C."/>
            <person name="Bejar V."/>
            <person name="Llamas I."/>
        </authorList>
    </citation>
    <scope>NUCLEOTIDE SEQUENCE [LARGE SCALE GENOMIC DNA]</scope>
    <source>
        <strain evidence="6 7">Z8</strain>
    </source>
</reference>
<dbReference type="NCBIfam" id="TIGR02727">
    <property type="entry name" value="MTHFS_bact"/>
    <property type="match status" value="1"/>
</dbReference>
<dbReference type="RefSeq" id="WP_142642741.1">
    <property type="nucleotide sequence ID" value="NZ_VDGI01000012.1"/>
</dbReference>
<keyword evidence="5" id="KW-0479">Metal-binding</keyword>
<evidence type="ECO:0000313" key="6">
    <source>
        <dbReference type="EMBL" id="TQR19547.1"/>
    </source>
</evidence>
<dbReference type="GO" id="GO:0009396">
    <property type="term" value="P:folic acid-containing compound biosynthetic process"/>
    <property type="evidence" value="ECO:0007669"/>
    <property type="project" value="TreeGrafter"/>
</dbReference>
<keyword evidence="7" id="KW-1185">Reference proteome</keyword>
<keyword evidence="3 4" id="KW-0067">ATP-binding</keyword>
<keyword evidence="5" id="KW-0460">Magnesium</keyword>
<dbReference type="OrthoDB" id="9801938at2"/>